<gene>
    <name evidence="1" type="ORF">O1611_g7854</name>
</gene>
<keyword evidence="2" id="KW-1185">Reference proteome</keyword>
<reference evidence="1" key="1">
    <citation type="submission" date="2022-12" db="EMBL/GenBank/DDBJ databases">
        <title>Genome Sequence of Lasiodiplodia mahajangana.</title>
        <authorList>
            <person name="Buettner E."/>
        </authorList>
    </citation>
    <scope>NUCLEOTIDE SEQUENCE</scope>
    <source>
        <strain evidence="1">VT137</strain>
    </source>
</reference>
<accession>A0ACC2JEJ2</accession>
<evidence type="ECO:0000313" key="2">
    <source>
        <dbReference type="Proteomes" id="UP001153332"/>
    </source>
</evidence>
<comment type="caution">
    <text evidence="1">The sequence shown here is derived from an EMBL/GenBank/DDBJ whole genome shotgun (WGS) entry which is preliminary data.</text>
</comment>
<organism evidence="1 2">
    <name type="scientific">Lasiodiplodia mahajangana</name>
    <dbReference type="NCBI Taxonomy" id="1108764"/>
    <lineage>
        <taxon>Eukaryota</taxon>
        <taxon>Fungi</taxon>
        <taxon>Dikarya</taxon>
        <taxon>Ascomycota</taxon>
        <taxon>Pezizomycotina</taxon>
        <taxon>Dothideomycetes</taxon>
        <taxon>Dothideomycetes incertae sedis</taxon>
        <taxon>Botryosphaeriales</taxon>
        <taxon>Botryosphaeriaceae</taxon>
        <taxon>Lasiodiplodia</taxon>
    </lineage>
</organism>
<dbReference type="Proteomes" id="UP001153332">
    <property type="component" value="Unassembled WGS sequence"/>
</dbReference>
<dbReference type="EMBL" id="JAPUUL010002178">
    <property type="protein sequence ID" value="KAJ8125784.1"/>
    <property type="molecule type" value="Genomic_DNA"/>
</dbReference>
<name>A0ACC2JEJ2_9PEZI</name>
<proteinExistence type="predicted"/>
<evidence type="ECO:0000313" key="1">
    <source>
        <dbReference type="EMBL" id="KAJ8125784.1"/>
    </source>
</evidence>
<protein>
    <submittedName>
        <fullName evidence="1">Uncharacterized protein</fullName>
    </submittedName>
</protein>
<sequence length="448" mass="48772">MVAAPALRPLAQVRAPVRVLVRTYATSYGSTAHHRVVIVGGGTAGVTAAAQLQRSQGFEKKDIAILDPAKTHHYQPGWTLVGSGLKSLEDTQRPISHVIPDGVKHYPLQVATFDPENNAVKTSEGLNVTYDYLIVAPGLETNFAGIPGLPEALQDPSSQVSSIYSEKTVEQVWRNIQSFKKGPAIFTQPAGIIKCAGAPQKIMWMALSQWQRDGVRENIDITFATGAPSMFAVPKYSQVLDALRKERKVEGLFQHNLVAVDAKKKLATFKNLAKGAGGASIQREFGFLHVVPPQKPWDWVAKSKIADAAGWVDVDKSTTQHNKYKNIFSIGDASSLPNSKTAAAITAQVPVMVDNLLATMAGKELKAAYDGYASCPLLTGHNELMLCEFKYGGVPKETFAGIFGGQENPMAAFYYLKKNIFPIVYWNAFLKGLWFGPNHFIRPNTGSS</sequence>